<feature type="region of interest" description="Disordered" evidence="1">
    <location>
        <begin position="1"/>
        <end position="22"/>
    </location>
</feature>
<accession>A0A0F9VT72</accession>
<protein>
    <submittedName>
        <fullName evidence="2">Uncharacterized protein</fullName>
    </submittedName>
</protein>
<evidence type="ECO:0000313" key="2">
    <source>
        <dbReference type="EMBL" id="KKN68948.1"/>
    </source>
</evidence>
<proteinExistence type="predicted"/>
<feature type="compositionally biased region" description="Basic and acidic residues" evidence="1">
    <location>
        <begin position="1"/>
        <end position="19"/>
    </location>
</feature>
<reference evidence="2" key="1">
    <citation type="journal article" date="2015" name="Nature">
        <title>Complex archaea that bridge the gap between prokaryotes and eukaryotes.</title>
        <authorList>
            <person name="Spang A."/>
            <person name="Saw J.H."/>
            <person name="Jorgensen S.L."/>
            <person name="Zaremba-Niedzwiedzka K."/>
            <person name="Martijn J."/>
            <person name="Lind A.E."/>
            <person name="van Eijk R."/>
            <person name="Schleper C."/>
            <person name="Guy L."/>
            <person name="Ettema T.J."/>
        </authorList>
    </citation>
    <scope>NUCLEOTIDE SEQUENCE</scope>
</reference>
<evidence type="ECO:0000256" key="1">
    <source>
        <dbReference type="SAM" id="MobiDB-lite"/>
    </source>
</evidence>
<dbReference type="EMBL" id="LAZR01000436">
    <property type="protein sequence ID" value="KKN68948.1"/>
    <property type="molecule type" value="Genomic_DNA"/>
</dbReference>
<comment type="caution">
    <text evidence="2">The sequence shown here is derived from an EMBL/GenBank/DDBJ whole genome shotgun (WGS) entry which is preliminary data.</text>
</comment>
<organism evidence="2">
    <name type="scientific">marine sediment metagenome</name>
    <dbReference type="NCBI Taxonomy" id="412755"/>
    <lineage>
        <taxon>unclassified sequences</taxon>
        <taxon>metagenomes</taxon>
        <taxon>ecological metagenomes</taxon>
    </lineage>
</organism>
<sequence>MRNNKDIGDERRHAHEPTHELAYASQPATYEVPIVRRGHMTIKECATFAILCAKACCKDEAWTKWADSYLAGKSRDQATMLEDTVEMTARASVEAFEAETEYRVTKTLEAAARAARAERKFWAAEAAKSAVWTALNATNIGEATRSAEAAARAAKAATTPTATAGAS</sequence>
<dbReference type="AlphaFoldDB" id="A0A0F9VT72"/>
<name>A0A0F9VT72_9ZZZZ</name>
<gene>
    <name evidence="2" type="ORF">LCGC14_0446330</name>
</gene>